<evidence type="ECO:0000256" key="2">
    <source>
        <dbReference type="ARBA" id="ARBA00022670"/>
    </source>
</evidence>
<organism evidence="11 12">
    <name type="scientific">Cylicocyclus nassatus</name>
    <name type="common">Nematode worm</name>
    <dbReference type="NCBI Taxonomy" id="53992"/>
    <lineage>
        <taxon>Eukaryota</taxon>
        <taxon>Metazoa</taxon>
        <taxon>Ecdysozoa</taxon>
        <taxon>Nematoda</taxon>
        <taxon>Chromadorea</taxon>
        <taxon>Rhabditida</taxon>
        <taxon>Rhabditina</taxon>
        <taxon>Rhabditomorpha</taxon>
        <taxon>Strongyloidea</taxon>
        <taxon>Strongylidae</taxon>
        <taxon>Cylicocyclus</taxon>
    </lineage>
</organism>
<feature type="domain" description="Peptidase C1A papain C-terminal" evidence="10">
    <location>
        <begin position="106"/>
        <end position="360"/>
    </location>
</feature>
<comment type="function">
    <text evidence="9">Expression of the protease correlates with blood-feeding and suggests a role for the protease in blood digestion.</text>
</comment>
<keyword evidence="2" id="KW-0645">Protease</keyword>
<dbReference type="Gene3D" id="3.90.70.10">
    <property type="entry name" value="Cysteine proteinases"/>
    <property type="match status" value="1"/>
</dbReference>
<dbReference type="FunFam" id="3.90.70.10:FF:000031">
    <property type="entry name" value="Cathepsin B"/>
    <property type="match status" value="1"/>
</dbReference>
<evidence type="ECO:0000256" key="5">
    <source>
        <dbReference type="ARBA" id="ARBA00022807"/>
    </source>
</evidence>
<evidence type="ECO:0000256" key="3">
    <source>
        <dbReference type="ARBA" id="ARBA00022729"/>
    </source>
</evidence>
<evidence type="ECO:0000256" key="1">
    <source>
        <dbReference type="ARBA" id="ARBA00008455"/>
    </source>
</evidence>
<dbReference type="PROSITE" id="PS00639">
    <property type="entry name" value="THIOL_PROTEASE_HIS"/>
    <property type="match status" value="1"/>
</dbReference>
<evidence type="ECO:0000313" key="12">
    <source>
        <dbReference type="Proteomes" id="UP001176961"/>
    </source>
</evidence>
<reference evidence="11" key="1">
    <citation type="submission" date="2023-07" db="EMBL/GenBank/DDBJ databases">
        <authorList>
            <consortium name="CYATHOMIX"/>
        </authorList>
    </citation>
    <scope>NUCLEOTIDE SEQUENCE</scope>
    <source>
        <strain evidence="11">N/A</strain>
    </source>
</reference>
<dbReference type="AlphaFoldDB" id="A0AA36LZH6"/>
<keyword evidence="12" id="KW-1185">Reference proteome</keyword>
<dbReference type="InterPro" id="IPR000668">
    <property type="entry name" value="Peptidase_C1A_C"/>
</dbReference>
<evidence type="ECO:0000256" key="9">
    <source>
        <dbReference type="ARBA" id="ARBA00057399"/>
    </source>
</evidence>
<evidence type="ECO:0000256" key="4">
    <source>
        <dbReference type="ARBA" id="ARBA00022801"/>
    </source>
</evidence>
<dbReference type="GO" id="GO:0008234">
    <property type="term" value="F:cysteine-type peptidase activity"/>
    <property type="evidence" value="ECO:0007669"/>
    <property type="project" value="UniProtKB-KW"/>
</dbReference>
<dbReference type="InterPro" id="IPR025660">
    <property type="entry name" value="Pept_his_AS"/>
</dbReference>
<dbReference type="SUPFAM" id="SSF54001">
    <property type="entry name" value="Cysteine proteinases"/>
    <property type="match status" value="1"/>
</dbReference>
<keyword evidence="8" id="KW-0325">Glycoprotein</keyword>
<name>A0AA36LZH6_CYLNA</name>
<dbReference type="Proteomes" id="UP001176961">
    <property type="component" value="Unassembled WGS sequence"/>
</dbReference>
<evidence type="ECO:0000256" key="7">
    <source>
        <dbReference type="ARBA" id="ARBA00023157"/>
    </source>
</evidence>
<dbReference type="PRINTS" id="PR00705">
    <property type="entry name" value="PAPAIN"/>
</dbReference>
<keyword evidence="4" id="KW-0378">Hydrolase</keyword>
<keyword evidence="5" id="KW-0788">Thiol protease</keyword>
<comment type="caution">
    <text evidence="11">The sequence shown here is derived from an EMBL/GenBank/DDBJ whole genome shotgun (WGS) entry which is preliminary data.</text>
</comment>
<keyword evidence="3" id="KW-0732">Signal</keyword>
<keyword evidence="7" id="KW-1015">Disulfide bond</keyword>
<proteinExistence type="inferred from homology"/>
<dbReference type="EMBL" id="CATQJL010000112">
    <property type="protein sequence ID" value="CAJ0594484.1"/>
    <property type="molecule type" value="Genomic_DNA"/>
</dbReference>
<evidence type="ECO:0000256" key="8">
    <source>
        <dbReference type="ARBA" id="ARBA00023180"/>
    </source>
</evidence>
<dbReference type="GO" id="GO:0006508">
    <property type="term" value="P:proteolysis"/>
    <property type="evidence" value="ECO:0007669"/>
    <property type="project" value="UniProtKB-KW"/>
</dbReference>
<evidence type="ECO:0000313" key="11">
    <source>
        <dbReference type="EMBL" id="CAJ0594484.1"/>
    </source>
</evidence>
<keyword evidence="6" id="KW-0865">Zymogen</keyword>
<comment type="similarity">
    <text evidence="1">Belongs to the peptidase C1 family.</text>
</comment>
<sequence length="363" mass="40684">MSNPVFVKWKKCSLLVTSIVLAMLAITSPIEALTVDEYLAAPISTEEVELEGQALVDHINAHQSFFRAKYSPDAEKNTRSRAMDVKYLVRANEDNILNSVLSDAELPKEFDARKHWPQCPSIGTIRDQSRCASCWAVAITSVMTDRLCIQSNGTKQVFLSDADLMACCTTCGNPDGTGGGCYGGYIAKGFNYLKESGVPSGGLYHDRSCCKPYPLYPCGSEKFFFEPCPDKFLTPKCRSRCQFKYGVEYEKDKLYAQTHYTVPNNETLIMKEIMTNGPVVAAFELYKDFSWYTDGVYVHKSADVSEMGHAVKLIGWGEENGVAYWLAANSYNTYWGEKGFFRILRGVNHIKIEEYIEAGTMKL</sequence>
<dbReference type="InterPro" id="IPR038765">
    <property type="entry name" value="Papain-like_cys_pep_sf"/>
</dbReference>
<dbReference type="Pfam" id="PF00112">
    <property type="entry name" value="Peptidase_C1"/>
    <property type="match status" value="1"/>
</dbReference>
<protein>
    <recommendedName>
        <fullName evidence="10">Peptidase C1A papain C-terminal domain-containing protein</fullName>
    </recommendedName>
</protein>
<dbReference type="PANTHER" id="PTHR12411">
    <property type="entry name" value="CYSTEINE PROTEASE FAMILY C1-RELATED"/>
    <property type="match status" value="1"/>
</dbReference>
<evidence type="ECO:0000259" key="10">
    <source>
        <dbReference type="SMART" id="SM00645"/>
    </source>
</evidence>
<dbReference type="InterPro" id="IPR013128">
    <property type="entry name" value="Peptidase_C1A"/>
</dbReference>
<dbReference type="CDD" id="cd02620">
    <property type="entry name" value="Peptidase_C1A_CathepsinB"/>
    <property type="match status" value="1"/>
</dbReference>
<accession>A0AA36LZH6</accession>
<dbReference type="SMART" id="SM00645">
    <property type="entry name" value="Pept_C1"/>
    <property type="match status" value="1"/>
</dbReference>
<gene>
    <name evidence="11" type="ORF">CYNAS_LOCUS6467</name>
</gene>
<evidence type="ECO:0000256" key="6">
    <source>
        <dbReference type="ARBA" id="ARBA00023145"/>
    </source>
</evidence>